<feature type="region of interest" description="Disordered" evidence="1">
    <location>
        <begin position="1"/>
        <end position="22"/>
    </location>
</feature>
<name>A0A2J6QDC2_9HELO</name>
<organism evidence="3 4">
    <name type="scientific">Hyaloscypha hepaticicola</name>
    <dbReference type="NCBI Taxonomy" id="2082293"/>
    <lineage>
        <taxon>Eukaryota</taxon>
        <taxon>Fungi</taxon>
        <taxon>Dikarya</taxon>
        <taxon>Ascomycota</taxon>
        <taxon>Pezizomycotina</taxon>
        <taxon>Leotiomycetes</taxon>
        <taxon>Helotiales</taxon>
        <taxon>Hyaloscyphaceae</taxon>
        <taxon>Hyaloscypha</taxon>
    </lineage>
</organism>
<dbReference type="InterPro" id="IPR004360">
    <property type="entry name" value="Glyas_Fos-R_dOase_dom"/>
</dbReference>
<dbReference type="Pfam" id="PF00903">
    <property type="entry name" value="Glyoxalase"/>
    <property type="match status" value="1"/>
</dbReference>
<sequence>MSSESTQTEIQDNHKPPAIGSPAWISIPATQVSRAKAFYEEVFGWKFMSNTGNAAEKLAVFGIPGAPTLLGGIGFVEEQEMENKKGERGIVLYMRVESVEGTLEKAKVAGGEVVKEMWVEGNHTQLGQFKDTEGNLVGVLKWGSF</sequence>
<dbReference type="Proteomes" id="UP000235672">
    <property type="component" value="Unassembled WGS sequence"/>
</dbReference>
<feature type="compositionally biased region" description="Polar residues" evidence="1">
    <location>
        <begin position="1"/>
        <end position="10"/>
    </location>
</feature>
<evidence type="ECO:0000313" key="3">
    <source>
        <dbReference type="EMBL" id="PMD24246.1"/>
    </source>
</evidence>
<dbReference type="Gene3D" id="3.10.180.10">
    <property type="entry name" value="2,3-Dihydroxybiphenyl 1,2-Dioxygenase, domain 1"/>
    <property type="match status" value="1"/>
</dbReference>
<dbReference type="EMBL" id="KZ613473">
    <property type="protein sequence ID" value="PMD24246.1"/>
    <property type="molecule type" value="Genomic_DNA"/>
</dbReference>
<evidence type="ECO:0000256" key="1">
    <source>
        <dbReference type="SAM" id="MobiDB-lite"/>
    </source>
</evidence>
<gene>
    <name evidence="3" type="ORF">NA56DRAFT_643491</name>
</gene>
<feature type="domain" description="VOC" evidence="2">
    <location>
        <begin position="21"/>
        <end position="142"/>
    </location>
</feature>
<keyword evidence="4" id="KW-1185">Reference proteome</keyword>
<dbReference type="SUPFAM" id="SSF54593">
    <property type="entry name" value="Glyoxalase/Bleomycin resistance protein/Dihydroxybiphenyl dioxygenase"/>
    <property type="match status" value="1"/>
</dbReference>
<evidence type="ECO:0000313" key="4">
    <source>
        <dbReference type="Proteomes" id="UP000235672"/>
    </source>
</evidence>
<dbReference type="OrthoDB" id="447346at2759"/>
<dbReference type="PANTHER" id="PTHR33993">
    <property type="entry name" value="GLYOXALASE-RELATED"/>
    <property type="match status" value="1"/>
</dbReference>
<protein>
    <recommendedName>
        <fullName evidence="2">VOC domain-containing protein</fullName>
    </recommendedName>
</protein>
<proteinExistence type="predicted"/>
<dbReference type="PROSITE" id="PS51819">
    <property type="entry name" value="VOC"/>
    <property type="match status" value="1"/>
</dbReference>
<dbReference type="STRING" id="1745343.A0A2J6QDC2"/>
<dbReference type="CDD" id="cd07247">
    <property type="entry name" value="SgaA_N_like"/>
    <property type="match status" value="1"/>
</dbReference>
<dbReference type="AlphaFoldDB" id="A0A2J6QDC2"/>
<evidence type="ECO:0000259" key="2">
    <source>
        <dbReference type="PROSITE" id="PS51819"/>
    </source>
</evidence>
<dbReference type="InterPro" id="IPR052164">
    <property type="entry name" value="Anthracycline_SecMetBiosynth"/>
</dbReference>
<dbReference type="InterPro" id="IPR029068">
    <property type="entry name" value="Glyas_Bleomycin-R_OHBP_Dase"/>
</dbReference>
<dbReference type="PANTHER" id="PTHR33993:SF2">
    <property type="entry name" value="VOC DOMAIN-CONTAINING PROTEIN"/>
    <property type="match status" value="1"/>
</dbReference>
<reference evidence="3 4" key="1">
    <citation type="submission" date="2016-05" db="EMBL/GenBank/DDBJ databases">
        <title>A degradative enzymes factory behind the ericoid mycorrhizal symbiosis.</title>
        <authorList>
            <consortium name="DOE Joint Genome Institute"/>
            <person name="Martino E."/>
            <person name="Morin E."/>
            <person name="Grelet G."/>
            <person name="Kuo A."/>
            <person name="Kohler A."/>
            <person name="Daghino S."/>
            <person name="Barry K."/>
            <person name="Choi C."/>
            <person name="Cichocki N."/>
            <person name="Clum A."/>
            <person name="Copeland A."/>
            <person name="Hainaut M."/>
            <person name="Haridas S."/>
            <person name="Labutti K."/>
            <person name="Lindquist E."/>
            <person name="Lipzen A."/>
            <person name="Khouja H.-R."/>
            <person name="Murat C."/>
            <person name="Ohm R."/>
            <person name="Olson A."/>
            <person name="Spatafora J."/>
            <person name="Veneault-Fourrey C."/>
            <person name="Henrissat B."/>
            <person name="Grigoriev I."/>
            <person name="Martin F."/>
            <person name="Perotto S."/>
        </authorList>
    </citation>
    <scope>NUCLEOTIDE SEQUENCE [LARGE SCALE GENOMIC DNA]</scope>
    <source>
        <strain evidence="3 4">UAMH 7357</strain>
    </source>
</reference>
<dbReference type="InterPro" id="IPR037523">
    <property type="entry name" value="VOC_core"/>
</dbReference>
<accession>A0A2J6QDC2</accession>